<dbReference type="EMBL" id="PDYF01000083">
    <property type="protein sequence ID" value="PHU33622.1"/>
    <property type="molecule type" value="Genomic_DNA"/>
</dbReference>
<comment type="similarity">
    <text evidence="2">Belongs to the KdsC family.</text>
</comment>
<evidence type="ECO:0000256" key="7">
    <source>
        <dbReference type="PIRSR" id="PIRSR006118-2"/>
    </source>
</evidence>
<comment type="cofactor">
    <cofactor evidence="1 7">
        <name>Mg(2+)</name>
        <dbReference type="ChEBI" id="CHEBI:18420"/>
    </cofactor>
</comment>
<evidence type="ECO:0000256" key="3">
    <source>
        <dbReference type="ARBA" id="ARBA00011881"/>
    </source>
</evidence>
<dbReference type="PIRSF" id="PIRSF006118">
    <property type="entry name" value="KDO8-P_Ptase"/>
    <property type="match status" value="1"/>
</dbReference>
<dbReference type="Proteomes" id="UP000225889">
    <property type="component" value="Unassembled WGS sequence"/>
</dbReference>
<dbReference type="PANTHER" id="PTHR21485">
    <property type="entry name" value="HAD SUPERFAMILY MEMBERS CMAS AND KDSC"/>
    <property type="match status" value="1"/>
</dbReference>
<sequence>MKDIKYLVLDVDGTLTDGCVYMGENGELCKAFNIKDGYGLCHQAIPAGIVPVIITGRTSNIVLNRCKELGINEIHQGISDKLGELNEILAERGESLKDCAYMGDDLNDLHVMKAIKAAGGLIGCPADAAAGVIECADFVSSKDGGRGCVREFIEWILY</sequence>
<dbReference type="InterPro" id="IPR023214">
    <property type="entry name" value="HAD_sf"/>
</dbReference>
<evidence type="ECO:0000256" key="2">
    <source>
        <dbReference type="ARBA" id="ARBA00005893"/>
    </source>
</evidence>
<keyword evidence="5 8" id="KW-0378">Hydrolase</keyword>
<evidence type="ECO:0000313" key="9">
    <source>
        <dbReference type="Proteomes" id="UP000225889"/>
    </source>
</evidence>
<feature type="binding site" evidence="7">
    <location>
        <position position="10"/>
    </location>
    <ligand>
        <name>Mg(2+)</name>
        <dbReference type="ChEBI" id="CHEBI:18420"/>
    </ligand>
</feature>
<evidence type="ECO:0000256" key="1">
    <source>
        <dbReference type="ARBA" id="ARBA00001946"/>
    </source>
</evidence>
<evidence type="ECO:0000256" key="5">
    <source>
        <dbReference type="ARBA" id="ARBA00022801"/>
    </source>
</evidence>
<dbReference type="InterPro" id="IPR050793">
    <property type="entry name" value="CMP-NeuNAc_synthase"/>
</dbReference>
<dbReference type="GO" id="GO:0046872">
    <property type="term" value="F:metal ion binding"/>
    <property type="evidence" value="ECO:0007669"/>
    <property type="project" value="UniProtKB-KW"/>
</dbReference>
<dbReference type="SFLD" id="SFLDS00003">
    <property type="entry name" value="Haloacid_Dehalogenase"/>
    <property type="match status" value="1"/>
</dbReference>
<reference evidence="8 9" key="2">
    <citation type="submission" date="2017-10" db="EMBL/GenBank/DDBJ databases">
        <authorList>
            <person name="Banno H."/>
            <person name="Chua N.-H."/>
        </authorList>
    </citation>
    <scope>NUCLEOTIDE SEQUENCE [LARGE SCALE GENOMIC DNA]</scope>
    <source>
        <strain evidence="8 9">JK626</strain>
    </source>
</reference>
<dbReference type="Gene3D" id="3.40.50.1000">
    <property type="entry name" value="HAD superfamily/HAD-like"/>
    <property type="match status" value="1"/>
</dbReference>
<evidence type="ECO:0000313" key="8">
    <source>
        <dbReference type="EMBL" id="PHU33622.1"/>
    </source>
</evidence>
<dbReference type="GO" id="GO:0008781">
    <property type="term" value="F:N-acylneuraminate cytidylyltransferase activity"/>
    <property type="evidence" value="ECO:0007669"/>
    <property type="project" value="TreeGrafter"/>
</dbReference>
<evidence type="ECO:0000256" key="4">
    <source>
        <dbReference type="ARBA" id="ARBA00022723"/>
    </source>
</evidence>
<dbReference type="SUPFAM" id="SSF56784">
    <property type="entry name" value="HAD-like"/>
    <property type="match status" value="1"/>
</dbReference>
<evidence type="ECO:0000256" key="6">
    <source>
        <dbReference type="ARBA" id="ARBA00022842"/>
    </source>
</evidence>
<keyword evidence="4 7" id="KW-0479">Metal-binding</keyword>
<dbReference type="FunFam" id="3.40.50.1000:FF:000029">
    <property type="entry name" value="3-deoxy-D-manno-octulosonate 8-phosphate phosphatase KdsC"/>
    <property type="match status" value="1"/>
</dbReference>
<dbReference type="SFLD" id="SFLDG01138">
    <property type="entry name" value="C1.6.2:_Deoxy-d-mannose-octulo"/>
    <property type="match status" value="1"/>
</dbReference>
<dbReference type="AlphaFoldDB" id="A0A2G3DRG3"/>
<dbReference type="RefSeq" id="WP_090153889.1">
    <property type="nucleotide sequence ID" value="NZ_PDYF01000083.1"/>
</dbReference>
<dbReference type="SFLD" id="SFLDG01136">
    <property type="entry name" value="C1.6:_Phosphoserine_Phosphatas"/>
    <property type="match status" value="1"/>
</dbReference>
<feature type="binding site" evidence="7">
    <location>
        <position position="12"/>
    </location>
    <ligand>
        <name>substrate</name>
    </ligand>
</feature>
<keyword evidence="6 7" id="KW-0460">Magnesium</keyword>
<dbReference type="InterPro" id="IPR010023">
    <property type="entry name" value="KdsC_fam"/>
</dbReference>
<feature type="binding site" evidence="7">
    <location>
        <position position="104"/>
    </location>
    <ligand>
        <name>Mg(2+)</name>
        <dbReference type="ChEBI" id="CHEBI:18420"/>
    </ligand>
</feature>
<name>A0A2G3DRG3_9FIRM</name>
<gene>
    <name evidence="8" type="ORF">CSX01_13890</name>
</gene>
<protein>
    <submittedName>
        <fullName evidence="8">3-deoxy-D-manno-octulosonate 8-phosphate phosphatase</fullName>
        <ecNumber evidence="8">3.1.3.45</ecNumber>
    </submittedName>
</protein>
<comment type="caution">
    <text evidence="8">The sequence shown here is derived from an EMBL/GenBank/DDBJ whole genome shotgun (WGS) entry which is preliminary data.</text>
</comment>
<proteinExistence type="inferred from homology"/>
<dbReference type="InterPro" id="IPR036412">
    <property type="entry name" value="HAD-like_sf"/>
</dbReference>
<reference evidence="8 9" key="1">
    <citation type="submission" date="2017-10" db="EMBL/GenBank/DDBJ databases">
        <title>Resolving the taxonomy of Roseburia spp., Eubacterium rectale and Agathobacter spp. through phylogenomic analysis.</title>
        <authorList>
            <person name="Sheridan P.O."/>
            <person name="Walker A.W."/>
            <person name="Duncan S.H."/>
            <person name="Scott K.P."/>
            <person name="Toole P.W.O."/>
            <person name="Luis P."/>
            <person name="Flint H.J."/>
        </authorList>
    </citation>
    <scope>NUCLEOTIDE SEQUENCE [LARGE SCALE GENOMIC DNA]</scope>
    <source>
        <strain evidence="8 9">JK626</strain>
    </source>
</reference>
<dbReference type="NCBIfam" id="TIGR01670">
    <property type="entry name" value="KdsC-phosphatas"/>
    <property type="match status" value="1"/>
</dbReference>
<accession>A0A2G3DRG3</accession>
<dbReference type="PANTHER" id="PTHR21485:SF3">
    <property type="entry name" value="N-ACYLNEURAMINATE CYTIDYLYLTRANSFERASE"/>
    <property type="match status" value="1"/>
</dbReference>
<dbReference type="EC" id="3.1.3.45" evidence="8"/>
<dbReference type="GO" id="GO:0019143">
    <property type="term" value="F:3-deoxy-manno-octulosonate-8-phosphatase activity"/>
    <property type="evidence" value="ECO:0007669"/>
    <property type="project" value="UniProtKB-EC"/>
</dbReference>
<comment type="subunit">
    <text evidence="3">Homotetramer.</text>
</comment>
<organism evidence="8 9">
    <name type="scientific">Pseudobutyrivibrio ruminis</name>
    <dbReference type="NCBI Taxonomy" id="46206"/>
    <lineage>
        <taxon>Bacteria</taxon>
        <taxon>Bacillati</taxon>
        <taxon>Bacillota</taxon>
        <taxon>Clostridia</taxon>
        <taxon>Lachnospirales</taxon>
        <taxon>Lachnospiraceae</taxon>
        <taxon>Pseudobutyrivibrio</taxon>
    </lineage>
</organism>